<dbReference type="GO" id="GO:0070566">
    <property type="term" value="F:adenylyltransferase activity"/>
    <property type="evidence" value="ECO:0007669"/>
    <property type="project" value="TreeGrafter"/>
</dbReference>
<keyword evidence="4" id="KW-0443">Lipid metabolism</keyword>
<dbReference type="Pfam" id="PF00501">
    <property type="entry name" value="AMP-binding"/>
    <property type="match status" value="1"/>
</dbReference>
<feature type="domain" description="Carrier" evidence="7">
    <location>
        <begin position="570"/>
        <end position="644"/>
    </location>
</feature>
<evidence type="ECO:0000256" key="4">
    <source>
        <dbReference type="ARBA" id="ARBA00023098"/>
    </source>
</evidence>
<keyword evidence="9" id="KW-1185">Reference proteome</keyword>
<proteinExistence type="inferred from homology"/>
<dbReference type="InterPro" id="IPR009081">
    <property type="entry name" value="PP-bd_ACP"/>
</dbReference>
<dbReference type="AlphaFoldDB" id="A0A0W0VY85"/>
<keyword evidence="5" id="KW-0175">Coiled coil</keyword>
<feature type="coiled-coil region" evidence="5">
    <location>
        <begin position="562"/>
        <end position="589"/>
    </location>
</feature>
<dbReference type="SUPFAM" id="SSF47336">
    <property type="entry name" value="ACP-like"/>
    <property type="match status" value="1"/>
</dbReference>
<organism evidence="8 9">
    <name type="scientific">Legionella maceachernii</name>
    <dbReference type="NCBI Taxonomy" id="466"/>
    <lineage>
        <taxon>Bacteria</taxon>
        <taxon>Pseudomonadati</taxon>
        <taxon>Pseudomonadota</taxon>
        <taxon>Gammaproteobacteria</taxon>
        <taxon>Legionellales</taxon>
        <taxon>Legionellaceae</taxon>
        <taxon>Legionella</taxon>
    </lineage>
</organism>
<keyword evidence="6" id="KW-0812">Transmembrane</keyword>
<dbReference type="PANTHER" id="PTHR22754:SF32">
    <property type="entry name" value="DISCO-INTERACTING PROTEIN 2"/>
    <property type="match status" value="1"/>
</dbReference>
<dbReference type="Pfam" id="PF00550">
    <property type="entry name" value="PP-binding"/>
    <property type="match status" value="1"/>
</dbReference>
<evidence type="ECO:0000256" key="5">
    <source>
        <dbReference type="SAM" id="Coils"/>
    </source>
</evidence>
<evidence type="ECO:0000256" key="1">
    <source>
        <dbReference type="ARBA" id="ARBA00006432"/>
    </source>
</evidence>
<evidence type="ECO:0000259" key="7">
    <source>
        <dbReference type="PROSITE" id="PS50075"/>
    </source>
</evidence>
<keyword evidence="6" id="KW-1133">Transmembrane helix</keyword>
<dbReference type="OrthoDB" id="9757559at2"/>
<keyword evidence="6" id="KW-0472">Membrane</keyword>
<reference evidence="8 9" key="1">
    <citation type="submission" date="2015-11" db="EMBL/GenBank/DDBJ databases">
        <title>Genomic analysis of 38 Legionella species identifies large and diverse effector repertoires.</title>
        <authorList>
            <person name="Burstein D."/>
            <person name="Amaro F."/>
            <person name="Zusman T."/>
            <person name="Lifshitz Z."/>
            <person name="Cohen O."/>
            <person name="Gilbert J.A."/>
            <person name="Pupko T."/>
            <person name="Shuman H.A."/>
            <person name="Segal G."/>
        </authorList>
    </citation>
    <scope>NUCLEOTIDE SEQUENCE [LARGE SCALE GENOMIC DNA]</scope>
    <source>
        <strain evidence="8 9">PX-1-G2-E2</strain>
    </source>
</reference>
<dbReference type="InterPro" id="IPR042099">
    <property type="entry name" value="ANL_N_sf"/>
</dbReference>
<name>A0A0W0VY85_9GAMM</name>
<evidence type="ECO:0000256" key="6">
    <source>
        <dbReference type="SAM" id="Phobius"/>
    </source>
</evidence>
<feature type="transmembrane region" description="Helical" evidence="6">
    <location>
        <begin position="64"/>
        <end position="85"/>
    </location>
</feature>
<dbReference type="CDD" id="cd05931">
    <property type="entry name" value="FAAL"/>
    <property type="match status" value="1"/>
</dbReference>
<dbReference type="PATRIC" id="fig|466.6.peg.2279"/>
<dbReference type="InterPro" id="IPR045851">
    <property type="entry name" value="AMP-bd_C_sf"/>
</dbReference>
<dbReference type="Gene3D" id="1.10.1200.10">
    <property type="entry name" value="ACP-like"/>
    <property type="match status" value="1"/>
</dbReference>
<dbReference type="FunFam" id="3.40.50.12780:FF:000013">
    <property type="entry name" value="Long-chain-fatty-acid--AMP ligase FadD32"/>
    <property type="match status" value="1"/>
</dbReference>
<accession>A0A0W0VY85</accession>
<sequence>MTEISQTLLSVIERNAQAYPDKIAYSFLNDMLQETSHCTYSQLIKRSKNFASYLVNKSAQGKTVLLMFNPGLDFIIAFFACLYAGSIPVPCYSARIVDKNLKRFLAIIEDSNASFLLTDDDLSASLSEQFRQRNISVLNCCEAEQNTNSSALSCGLPEDIAFLQYTSGSTADPKGVIVKHRNIFHNETLIQDSFQLDADSTIVGWLPFFHDMGLIGNIIQPIFCGGRAVLMAPTTFLRKPLNWLYIISKYKAVCSGGPNFSYDFCVERISDEEVKTLDLSSWRVAFNGSEVVQAATLERFYNKFAPAGFVREAFLPCYGMAEATLFVSGCPRQERPLQASFDKQFLAMGQIVEQAGGRTLVSSGQLNNEFKIKIIDPASQVEVTGQIGEICIAGESVSDGYWRKAARENDYFKTGDLGFIYNNQLFIVGRAKELIIIRGKNYVPQDIEQLVQRNPALVPGAGACFSIEHEGEERLVIVQEVKRQYLKGLNTNELLQSIQEEVGSALGIVAHAIVLIRPLTLPKTSSGKIMRLRTKSLYLENQLQTIAQWQKQTPISRPTISIEELRANSKDLEKTLELLCKKIVDLEMDEQNKQQSLQTLGFDSVQIAELGSYLYEIYYCQIPAEQFYQHMTFNKLLGLLEDHNSREAPSPLCTQEEKIEIIL</sequence>
<dbReference type="Proteomes" id="UP000054908">
    <property type="component" value="Unassembled WGS sequence"/>
</dbReference>
<dbReference type="Pfam" id="PF23024">
    <property type="entry name" value="AMP-dom_DIP2-like"/>
    <property type="match status" value="1"/>
</dbReference>
<dbReference type="STRING" id="466.Lmac_2146"/>
<keyword evidence="3" id="KW-0276">Fatty acid metabolism</keyword>
<evidence type="ECO:0000313" key="9">
    <source>
        <dbReference type="Proteomes" id="UP000054908"/>
    </source>
</evidence>
<dbReference type="PANTHER" id="PTHR22754">
    <property type="entry name" value="DISCO-INTERACTING PROTEIN 2 DIP2 -RELATED"/>
    <property type="match status" value="1"/>
</dbReference>
<dbReference type="GO" id="GO:0006633">
    <property type="term" value="P:fatty acid biosynthetic process"/>
    <property type="evidence" value="ECO:0007669"/>
    <property type="project" value="TreeGrafter"/>
</dbReference>
<dbReference type="GO" id="GO:0005886">
    <property type="term" value="C:plasma membrane"/>
    <property type="evidence" value="ECO:0007669"/>
    <property type="project" value="TreeGrafter"/>
</dbReference>
<keyword evidence="2" id="KW-0436">Ligase</keyword>
<dbReference type="InterPro" id="IPR025110">
    <property type="entry name" value="AMP-bd_C"/>
</dbReference>
<gene>
    <name evidence="8" type="ORF">Lmac_2146</name>
</gene>
<dbReference type="EMBL" id="LNYL01000045">
    <property type="protein sequence ID" value="KTD25168.1"/>
    <property type="molecule type" value="Genomic_DNA"/>
</dbReference>
<evidence type="ECO:0000256" key="2">
    <source>
        <dbReference type="ARBA" id="ARBA00022598"/>
    </source>
</evidence>
<evidence type="ECO:0000256" key="3">
    <source>
        <dbReference type="ARBA" id="ARBA00022832"/>
    </source>
</evidence>
<dbReference type="RefSeq" id="WP_058452893.1">
    <property type="nucleotide sequence ID" value="NZ_CAAAIB010000005.1"/>
</dbReference>
<dbReference type="GO" id="GO:0016874">
    <property type="term" value="F:ligase activity"/>
    <property type="evidence" value="ECO:0007669"/>
    <property type="project" value="UniProtKB-KW"/>
</dbReference>
<evidence type="ECO:0000313" key="8">
    <source>
        <dbReference type="EMBL" id="KTD25168.1"/>
    </source>
</evidence>
<dbReference type="SUPFAM" id="SSF56801">
    <property type="entry name" value="Acetyl-CoA synthetase-like"/>
    <property type="match status" value="1"/>
</dbReference>
<comment type="similarity">
    <text evidence="1">Belongs to the ATP-dependent AMP-binding enzyme family.</text>
</comment>
<dbReference type="InterPro" id="IPR000873">
    <property type="entry name" value="AMP-dep_synth/lig_dom"/>
</dbReference>
<dbReference type="GO" id="GO:0071766">
    <property type="term" value="P:Actinobacterium-type cell wall biogenesis"/>
    <property type="evidence" value="ECO:0007669"/>
    <property type="project" value="UniProtKB-ARBA"/>
</dbReference>
<dbReference type="PROSITE" id="PS50075">
    <property type="entry name" value="CARRIER"/>
    <property type="match status" value="1"/>
</dbReference>
<dbReference type="Gene3D" id="3.40.50.12780">
    <property type="entry name" value="N-terminal domain of ligase-like"/>
    <property type="match status" value="1"/>
</dbReference>
<dbReference type="InterPro" id="IPR040097">
    <property type="entry name" value="FAAL/FAAC"/>
</dbReference>
<dbReference type="Gene3D" id="3.30.300.30">
    <property type="match status" value="1"/>
</dbReference>
<protein>
    <submittedName>
        <fullName evidence="8">Saframycin Mx1 synthetase B</fullName>
    </submittedName>
</protein>
<comment type="caution">
    <text evidence="8">The sequence shown here is derived from an EMBL/GenBank/DDBJ whole genome shotgun (WGS) entry which is preliminary data.</text>
</comment>
<dbReference type="InterPro" id="IPR036736">
    <property type="entry name" value="ACP-like_sf"/>
</dbReference>